<sequence length="54" mass="5895">MGPSLFHRGFVGIPTDLSSDPSICGLVMDKRISLLPKKPNSSQKIQNCAPFDSY</sequence>
<dbReference type="AlphaFoldDB" id="M6FLM0"/>
<gene>
    <name evidence="1" type="ORF">LEP1GSC038_2716</name>
</gene>
<evidence type="ECO:0000313" key="2">
    <source>
        <dbReference type="Proteomes" id="UP000012101"/>
    </source>
</evidence>
<organism evidence="1 2">
    <name type="scientific">Leptospira weilii str. 2006001855</name>
    <dbReference type="NCBI Taxonomy" id="996804"/>
    <lineage>
        <taxon>Bacteria</taxon>
        <taxon>Pseudomonadati</taxon>
        <taxon>Spirochaetota</taxon>
        <taxon>Spirochaetia</taxon>
        <taxon>Leptospirales</taxon>
        <taxon>Leptospiraceae</taxon>
        <taxon>Leptospira</taxon>
    </lineage>
</organism>
<evidence type="ECO:0000313" key="1">
    <source>
        <dbReference type="EMBL" id="EMM73335.1"/>
    </source>
</evidence>
<reference evidence="1 2" key="1">
    <citation type="submission" date="2013-01" db="EMBL/GenBank/DDBJ databases">
        <authorList>
            <person name="Harkins D.M."/>
            <person name="Durkin A.S."/>
            <person name="Brinkac L.M."/>
            <person name="Haft D.H."/>
            <person name="Selengut J.D."/>
            <person name="Sanka R."/>
            <person name="DePew J."/>
            <person name="Purushe J."/>
            <person name="Hospenthal D.R."/>
            <person name="Murray C.K."/>
            <person name="Pimentel G."/>
            <person name="Wasfy M."/>
            <person name="Vinetz J.M."/>
            <person name="Sutton G.G."/>
            <person name="Nierman W.C."/>
            <person name="Fouts D.E."/>
        </authorList>
    </citation>
    <scope>NUCLEOTIDE SEQUENCE [LARGE SCALE GENOMIC DNA]</scope>
    <source>
        <strain evidence="1 2">2006001855</strain>
    </source>
</reference>
<dbReference type="EMBL" id="AFJM02000028">
    <property type="protein sequence ID" value="EMM73335.1"/>
    <property type="molecule type" value="Genomic_DNA"/>
</dbReference>
<protein>
    <submittedName>
        <fullName evidence="1">Uncharacterized protein</fullName>
    </submittedName>
</protein>
<comment type="caution">
    <text evidence="1">The sequence shown here is derived from an EMBL/GenBank/DDBJ whole genome shotgun (WGS) entry which is preliminary data.</text>
</comment>
<accession>M6FLM0</accession>
<dbReference type="Proteomes" id="UP000012101">
    <property type="component" value="Unassembled WGS sequence"/>
</dbReference>
<name>M6FLM0_9LEPT</name>
<proteinExistence type="predicted"/>